<dbReference type="eggNOG" id="COG4803">
    <property type="taxonomic scope" value="Bacteria"/>
</dbReference>
<gene>
    <name evidence="1" type="ORF">SAMN05414137_120120</name>
</gene>
<dbReference type="EMBL" id="FOAZ01000020">
    <property type="protein sequence ID" value="SEM20108.1"/>
    <property type="molecule type" value="Genomic_DNA"/>
</dbReference>
<accession>A0A1H7WGF9</accession>
<organism evidence="1 2">
    <name type="scientific">Streptacidiphilus jiangxiensis</name>
    <dbReference type="NCBI Taxonomy" id="235985"/>
    <lineage>
        <taxon>Bacteria</taxon>
        <taxon>Bacillati</taxon>
        <taxon>Actinomycetota</taxon>
        <taxon>Actinomycetes</taxon>
        <taxon>Kitasatosporales</taxon>
        <taxon>Streptomycetaceae</taxon>
        <taxon>Streptacidiphilus</taxon>
    </lineage>
</organism>
<dbReference type="OrthoDB" id="1779644at2"/>
<dbReference type="Pfam" id="PF19850">
    <property type="entry name" value="DUF6325"/>
    <property type="match status" value="1"/>
</dbReference>
<dbReference type="Proteomes" id="UP000183015">
    <property type="component" value="Unassembled WGS sequence"/>
</dbReference>
<sequence length="144" mass="15594">MDAEILGPIDYLVMELPTGHLTGEAFDRLREIADNRTVRVLDLEFVAKSETGSVKLVALSEVEPEGHHDVRRWEGLSSGLLDQADLERVGSAIDPGSLAVVLVYENLWAVPLLAALDHAGANLIGQGRIIPEDLVDQLDATETS</sequence>
<dbReference type="InterPro" id="IPR046288">
    <property type="entry name" value="DUF6325"/>
</dbReference>
<keyword evidence="2" id="KW-1185">Reference proteome</keyword>
<name>A0A1H7WGF9_STRJI</name>
<evidence type="ECO:0008006" key="3">
    <source>
        <dbReference type="Google" id="ProtNLM"/>
    </source>
</evidence>
<evidence type="ECO:0000313" key="2">
    <source>
        <dbReference type="Proteomes" id="UP000183015"/>
    </source>
</evidence>
<proteinExistence type="predicted"/>
<dbReference type="AlphaFoldDB" id="A0A1H7WGF9"/>
<dbReference type="STRING" id="235985.SAMN05414137_120120"/>
<evidence type="ECO:0000313" key="1">
    <source>
        <dbReference type="EMBL" id="SEM20108.1"/>
    </source>
</evidence>
<reference evidence="2" key="1">
    <citation type="submission" date="2016-10" db="EMBL/GenBank/DDBJ databases">
        <authorList>
            <person name="Varghese N."/>
        </authorList>
    </citation>
    <scope>NUCLEOTIDE SEQUENCE [LARGE SCALE GENOMIC DNA]</scope>
    <source>
        <strain evidence="2">DSM 45096 / BCRC 16803 / CGMCC 4.1857 / CIP 109030 / JCM 12277 / KCTC 19219 / NBRC 100920 / 33214</strain>
    </source>
</reference>
<protein>
    <recommendedName>
        <fullName evidence="3">DUF1269 domain-containing protein</fullName>
    </recommendedName>
</protein>
<dbReference type="RefSeq" id="WP_042446690.1">
    <property type="nucleotide sequence ID" value="NZ_BBPN01000011.1"/>
</dbReference>